<reference evidence="7 8" key="1">
    <citation type="submission" date="2023-07" db="EMBL/GenBank/DDBJ databases">
        <title>Genomic Encyclopedia of Type Strains, Phase IV (KMG-IV): sequencing the most valuable type-strain genomes for metagenomic binning, comparative biology and taxonomic classification.</title>
        <authorList>
            <person name="Goeker M."/>
        </authorList>
    </citation>
    <scope>NUCLEOTIDE SEQUENCE [LARGE SCALE GENOMIC DNA]</scope>
    <source>
        <strain evidence="7 8">T98</strain>
    </source>
</reference>
<keyword evidence="5" id="KW-0408">Iron</keyword>
<protein>
    <submittedName>
        <fullName evidence="7">MoaA/NifB/PqqE/SkfB family radical SAM enzyme</fullName>
    </submittedName>
</protein>
<dbReference type="PROSITE" id="PS01305">
    <property type="entry name" value="MOAA_NIFB_PQQE"/>
    <property type="match status" value="1"/>
</dbReference>
<evidence type="ECO:0000256" key="3">
    <source>
        <dbReference type="ARBA" id="ARBA00022691"/>
    </source>
</evidence>
<keyword evidence="6" id="KW-0411">Iron-sulfur</keyword>
<dbReference type="Proteomes" id="UP001248709">
    <property type="component" value="Unassembled WGS sequence"/>
</dbReference>
<accession>A0ABU3H8Z8</accession>
<keyword evidence="3" id="KW-0949">S-adenosyl-L-methionine</keyword>
<comment type="cofactor">
    <cofactor evidence="1">
        <name>[4Fe-4S] cluster</name>
        <dbReference type="ChEBI" id="CHEBI:49883"/>
    </cofactor>
</comment>
<keyword evidence="2" id="KW-0004">4Fe-4S</keyword>
<proteinExistence type="predicted"/>
<evidence type="ECO:0000313" key="8">
    <source>
        <dbReference type="Proteomes" id="UP001248709"/>
    </source>
</evidence>
<evidence type="ECO:0000256" key="2">
    <source>
        <dbReference type="ARBA" id="ARBA00022485"/>
    </source>
</evidence>
<dbReference type="InterPro" id="IPR000385">
    <property type="entry name" value="MoaA_NifB_PqqE_Fe-S-bd_CS"/>
</dbReference>
<evidence type="ECO:0000256" key="6">
    <source>
        <dbReference type="ARBA" id="ARBA00023014"/>
    </source>
</evidence>
<keyword evidence="8" id="KW-1185">Reference proteome</keyword>
<feature type="non-terminal residue" evidence="7">
    <location>
        <position position="48"/>
    </location>
</feature>
<keyword evidence="4" id="KW-0479">Metal-binding</keyword>
<dbReference type="EMBL" id="JAUSUY010000010">
    <property type="protein sequence ID" value="MDT3427205.1"/>
    <property type="molecule type" value="Genomic_DNA"/>
</dbReference>
<evidence type="ECO:0000256" key="5">
    <source>
        <dbReference type="ARBA" id="ARBA00023004"/>
    </source>
</evidence>
<comment type="caution">
    <text evidence="7">The sequence shown here is derived from an EMBL/GenBank/DDBJ whole genome shotgun (WGS) entry which is preliminary data.</text>
</comment>
<name>A0ABU3H8Z8_9BACL</name>
<evidence type="ECO:0000256" key="4">
    <source>
        <dbReference type="ARBA" id="ARBA00022723"/>
    </source>
</evidence>
<organism evidence="7 8">
    <name type="scientific">Paenibacillus forsythiae</name>
    <dbReference type="NCBI Taxonomy" id="365616"/>
    <lineage>
        <taxon>Bacteria</taxon>
        <taxon>Bacillati</taxon>
        <taxon>Bacillota</taxon>
        <taxon>Bacilli</taxon>
        <taxon>Bacillales</taxon>
        <taxon>Paenibacillaceae</taxon>
        <taxon>Paenibacillus</taxon>
    </lineage>
</organism>
<sequence length="48" mass="5470">MKPQTLCPSSTAEDDISRHPCYSEEAHRFFARMHIPVAPACNIQCNYC</sequence>
<gene>
    <name evidence="7" type="ORF">J2Z22_002741</name>
</gene>
<evidence type="ECO:0000313" key="7">
    <source>
        <dbReference type="EMBL" id="MDT3427205.1"/>
    </source>
</evidence>
<evidence type="ECO:0000256" key="1">
    <source>
        <dbReference type="ARBA" id="ARBA00001966"/>
    </source>
</evidence>